<keyword evidence="2" id="KW-1185">Reference proteome</keyword>
<dbReference type="EMBL" id="ON932079">
    <property type="protein sequence ID" value="UYA98695.1"/>
    <property type="molecule type" value="Genomic_DNA"/>
</dbReference>
<organism evidence="1 2">
    <name type="scientific">Xanthomonas phage vB_Xar_IVIA-DoCa5</name>
    <dbReference type="NCBI Taxonomy" id="2975532"/>
    <lineage>
        <taxon>Viruses</taxon>
        <taxon>Duplodnaviria</taxon>
        <taxon>Heunggongvirae</taxon>
        <taxon>Uroviricota</taxon>
        <taxon>Caudoviricetes</taxon>
        <taxon>Mesyanzhinovviridae</taxon>
        <taxon>Bradleyvirinae</taxon>
        <taxon>Docaquintavirus</taxon>
        <taxon>Docaquintavirus doca5</taxon>
    </lineage>
</organism>
<proteinExistence type="predicted"/>
<accession>A0A9X9NY74</accession>
<gene>
    <name evidence="1" type="ORF">IVIADoCa5_25</name>
</gene>
<dbReference type="InterPro" id="IPR008979">
    <property type="entry name" value="Galactose-bd-like_sf"/>
</dbReference>
<dbReference type="SUPFAM" id="SSF49785">
    <property type="entry name" value="Galactose-binding domain-like"/>
    <property type="match status" value="1"/>
</dbReference>
<dbReference type="Proteomes" id="UP001164549">
    <property type="component" value="Segment"/>
</dbReference>
<sequence>MAYEVGTASNLEDLFGKIVGFLTTDADLVTAGQQWEALRLRHDNLLTHSSNLNEPSSGVNSRFMRHTFRYDPRTLNTNSPVANGWESMFYATNWSTGVSQNTWRLRTAREVMSIRIRAAVGISYVAASPRTFRLQYSDNGSSWTTALTVTNTPVFTIGEYRDFPVPSAPGSHEYWRIIWDAVQNSTTTGTIAWTELLLLEADETVANHYGSEAILRGQGNAGTDNIFVGLRSEYDAAAGWYNLFVNGYTGYDPTERSWFNQPGALPGFGQASPRAVPMIPCWNTSMPYWLVASGRSFRFGIKVSTSYEGGYGGFILPYATPGQYPYPLAVGGSLVPNTNNRSADWRYSDVSFRHGVYPAPGANSGSESEAANIWATLYLRSPEGVWRQFANRPDSNGSLPEGIQGLTPQYSLPFQVSAGLRSVWPHCQNFRWTQGNRPYRECLGGGYILQPCILLQRQPIYAVHGELEGTYAVSGYNNSAENTTTFNGKTHIILQNAYRNTVHEFWALSLDE</sequence>
<evidence type="ECO:0000313" key="2">
    <source>
        <dbReference type="Proteomes" id="UP001164549"/>
    </source>
</evidence>
<evidence type="ECO:0000313" key="1">
    <source>
        <dbReference type="EMBL" id="UYA98695.1"/>
    </source>
</evidence>
<name>A0A9X9NY74_9CAUD</name>
<reference evidence="1" key="1">
    <citation type="submission" date="2022-07" db="EMBL/GenBank/DDBJ databases">
        <title>Comparative analysis of new lytic phages for the biological control of phytopathogenic Xanthomonas spp.</title>
        <authorList>
            <person name="Domingo-Calap M.L."/>
            <person name="Bernabeu-Gimeno M."/>
            <person name="Aure C.M."/>
            <person name="Marco-Noales E."/>
            <person name="Domingo-Calap P."/>
        </authorList>
    </citation>
    <scope>NUCLEOTIDE SEQUENCE</scope>
</reference>
<protein>
    <submittedName>
        <fullName evidence="1">Structural protein</fullName>
    </submittedName>
</protein>